<keyword evidence="1" id="KW-0732">Signal</keyword>
<feature type="signal peptide" evidence="1">
    <location>
        <begin position="1"/>
        <end position="23"/>
    </location>
</feature>
<dbReference type="RefSeq" id="WP_377583848.1">
    <property type="nucleotide sequence ID" value="NZ_JBHTKA010000008.1"/>
</dbReference>
<evidence type="ECO:0008006" key="4">
    <source>
        <dbReference type="Google" id="ProtNLM"/>
    </source>
</evidence>
<protein>
    <recommendedName>
        <fullName evidence="4">Lipoprotein</fullName>
    </recommendedName>
</protein>
<accession>A0ABW3KA28</accession>
<comment type="caution">
    <text evidence="2">The sequence shown here is derived from an EMBL/GenBank/DDBJ whole genome shotgun (WGS) entry which is preliminary data.</text>
</comment>
<name>A0ABW3KA28_9BACT</name>
<evidence type="ECO:0000313" key="3">
    <source>
        <dbReference type="Proteomes" id="UP001597112"/>
    </source>
</evidence>
<reference evidence="3" key="1">
    <citation type="journal article" date="2019" name="Int. J. Syst. Evol. Microbiol.">
        <title>The Global Catalogue of Microorganisms (GCM) 10K type strain sequencing project: providing services to taxonomists for standard genome sequencing and annotation.</title>
        <authorList>
            <consortium name="The Broad Institute Genomics Platform"/>
            <consortium name="The Broad Institute Genome Sequencing Center for Infectious Disease"/>
            <person name="Wu L."/>
            <person name="Ma J."/>
        </authorList>
    </citation>
    <scope>NUCLEOTIDE SEQUENCE [LARGE SCALE GENOMIC DNA]</scope>
    <source>
        <strain evidence="3">CCUG 58938</strain>
    </source>
</reference>
<dbReference type="PROSITE" id="PS51257">
    <property type="entry name" value="PROKAR_LIPOPROTEIN"/>
    <property type="match status" value="1"/>
</dbReference>
<gene>
    <name evidence="2" type="ORF">ACFQ21_24780</name>
</gene>
<dbReference type="EMBL" id="JBHTKA010000008">
    <property type="protein sequence ID" value="MFD1002564.1"/>
    <property type="molecule type" value="Genomic_DNA"/>
</dbReference>
<evidence type="ECO:0000313" key="2">
    <source>
        <dbReference type="EMBL" id="MFD1002564.1"/>
    </source>
</evidence>
<organism evidence="2 3">
    <name type="scientific">Ohtaekwangia kribbensis</name>
    <dbReference type="NCBI Taxonomy" id="688913"/>
    <lineage>
        <taxon>Bacteria</taxon>
        <taxon>Pseudomonadati</taxon>
        <taxon>Bacteroidota</taxon>
        <taxon>Cytophagia</taxon>
        <taxon>Cytophagales</taxon>
        <taxon>Fulvivirgaceae</taxon>
        <taxon>Ohtaekwangia</taxon>
    </lineage>
</organism>
<sequence length="201" mass="22867">MIKIRSFLHLFGIASVLMFSISACDQRGVQYAGYYPIDSLVSSQVRFLTEAKASTQKVAMLGEKEEKQTIQPKDSTGWMNELDIFHELKTLNKPINVGAYKVEDGLTDSRSNLKIKTIVTDKELPVRSMKIYYYGKPENVRRIEAQFKEVNSLYSSTRFLTMEFQDVYNKPVLSSYSVNGGQKMFLGDTVVFSVKGNIMLQ</sequence>
<proteinExistence type="predicted"/>
<dbReference type="Proteomes" id="UP001597112">
    <property type="component" value="Unassembled WGS sequence"/>
</dbReference>
<keyword evidence="3" id="KW-1185">Reference proteome</keyword>
<feature type="chain" id="PRO_5047108491" description="Lipoprotein" evidence="1">
    <location>
        <begin position="24"/>
        <end position="201"/>
    </location>
</feature>
<evidence type="ECO:0000256" key="1">
    <source>
        <dbReference type="SAM" id="SignalP"/>
    </source>
</evidence>